<name>A0A239HEL6_9ACTN</name>
<proteinExistence type="predicted"/>
<dbReference type="Pfam" id="PF07179">
    <property type="entry name" value="SseB"/>
    <property type="match status" value="1"/>
</dbReference>
<feature type="domain" description="SseB protein N-terminal" evidence="1">
    <location>
        <begin position="92"/>
        <end position="184"/>
    </location>
</feature>
<sequence length="186" mass="19767">MNDVPPPPPLTDELREQARRSPGKWFYAIDPFFDPGGEVPPYGIIGAWQADERGEISGEFRHNPNYRPSPVALDYPDPTDPLDDAIQLSSTGYATGEGIVPLLLEAEVIVAAGPDGGIPVFDTDEGRTALVCTAQAHLPGEFPEGSTGWQRIRGGDLIGLLPAGVGVAINPFGPAGVVLPHTDLHR</sequence>
<dbReference type="NCBIfam" id="NF033532">
    <property type="entry name" value="lone7para_assoc"/>
    <property type="match status" value="1"/>
</dbReference>
<accession>A0A239HEL6</accession>
<dbReference type="InterPro" id="IPR009839">
    <property type="entry name" value="SseB_N"/>
</dbReference>
<dbReference type="RefSeq" id="WP_089208488.1">
    <property type="nucleotide sequence ID" value="NZ_FZOD01000016.1"/>
</dbReference>
<dbReference type="AlphaFoldDB" id="A0A239HEL6"/>
<evidence type="ECO:0000313" key="3">
    <source>
        <dbReference type="Proteomes" id="UP000198282"/>
    </source>
</evidence>
<protein>
    <recommendedName>
        <fullName evidence="1">SseB protein N-terminal domain-containing protein</fullName>
    </recommendedName>
</protein>
<dbReference type="EMBL" id="FZOD01000016">
    <property type="protein sequence ID" value="SNS79591.1"/>
    <property type="molecule type" value="Genomic_DNA"/>
</dbReference>
<dbReference type="Proteomes" id="UP000198282">
    <property type="component" value="Unassembled WGS sequence"/>
</dbReference>
<dbReference type="InterPro" id="IPR047659">
    <property type="entry name" value="T7SS_assoc"/>
</dbReference>
<reference evidence="2 3" key="1">
    <citation type="submission" date="2017-06" db="EMBL/GenBank/DDBJ databases">
        <authorList>
            <person name="Kim H.J."/>
            <person name="Triplett B.A."/>
        </authorList>
    </citation>
    <scope>NUCLEOTIDE SEQUENCE [LARGE SCALE GENOMIC DNA]</scope>
    <source>
        <strain evidence="2 3">CGMCC 4.2132</strain>
    </source>
</reference>
<gene>
    <name evidence="2" type="ORF">SAMN05216276_101680</name>
</gene>
<evidence type="ECO:0000259" key="1">
    <source>
        <dbReference type="Pfam" id="PF07179"/>
    </source>
</evidence>
<evidence type="ECO:0000313" key="2">
    <source>
        <dbReference type="EMBL" id="SNS79591.1"/>
    </source>
</evidence>
<keyword evidence="3" id="KW-1185">Reference proteome</keyword>
<organism evidence="2 3">
    <name type="scientific">Streptosporangium subroseum</name>
    <dbReference type="NCBI Taxonomy" id="106412"/>
    <lineage>
        <taxon>Bacteria</taxon>
        <taxon>Bacillati</taxon>
        <taxon>Actinomycetota</taxon>
        <taxon>Actinomycetes</taxon>
        <taxon>Streptosporangiales</taxon>
        <taxon>Streptosporangiaceae</taxon>
        <taxon>Streptosporangium</taxon>
    </lineage>
</organism>